<reference evidence="2" key="1">
    <citation type="submission" date="2022-11" db="UniProtKB">
        <authorList>
            <consortium name="WormBaseParasite"/>
        </authorList>
    </citation>
    <scope>IDENTIFICATION</scope>
</reference>
<dbReference type="WBParaSite" id="nRc.2.0.1.t21543-RA">
    <property type="protein sequence ID" value="nRc.2.0.1.t21543-RA"/>
    <property type="gene ID" value="nRc.2.0.1.g21543"/>
</dbReference>
<dbReference type="AlphaFoldDB" id="A0A915J724"/>
<name>A0A915J724_ROMCU</name>
<dbReference type="Proteomes" id="UP000887565">
    <property type="component" value="Unplaced"/>
</dbReference>
<evidence type="ECO:0000313" key="1">
    <source>
        <dbReference type="Proteomes" id="UP000887565"/>
    </source>
</evidence>
<accession>A0A915J724</accession>
<protein>
    <submittedName>
        <fullName evidence="2">Uncharacterized protein</fullName>
    </submittedName>
</protein>
<keyword evidence="1" id="KW-1185">Reference proteome</keyword>
<sequence length="35" mass="4443">MCPMSMFEKVASRYFGQHRIHYRVRHTVQYRRRQS</sequence>
<organism evidence="1 2">
    <name type="scientific">Romanomermis culicivorax</name>
    <name type="common">Nematode worm</name>
    <dbReference type="NCBI Taxonomy" id="13658"/>
    <lineage>
        <taxon>Eukaryota</taxon>
        <taxon>Metazoa</taxon>
        <taxon>Ecdysozoa</taxon>
        <taxon>Nematoda</taxon>
        <taxon>Enoplea</taxon>
        <taxon>Dorylaimia</taxon>
        <taxon>Mermithida</taxon>
        <taxon>Mermithoidea</taxon>
        <taxon>Mermithidae</taxon>
        <taxon>Romanomermis</taxon>
    </lineage>
</organism>
<evidence type="ECO:0000313" key="2">
    <source>
        <dbReference type="WBParaSite" id="nRc.2.0.1.t21543-RA"/>
    </source>
</evidence>
<proteinExistence type="predicted"/>